<dbReference type="AlphaFoldDB" id="A0A8I1A1G3"/>
<evidence type="ECO:0000256" key="1">
    <source>
        <dbReference type="SAM" id="MobiDB-lite"/>
    </source>
</evidence>
<dbReference type="EMBL" id="JAECSB010000086">
    <property type="protein sequence ID" value="MBH5146368.1"/>
    <property type="molecule type" value="Genomic_DNA"/>
</dbReference>
<organism evidence="3 4">
    <name type="scientific">Rhodococcus erythropolis</name>
    <name type="common">Arthrobacter picolinophilus</name>
    <dbReference type="NCBI Taxonomy" id="1833"/>
    <lineage>
        <taxon>Bacteria</taxon>
        <taxon>Bacillati</taxon>
        <taxon>Actinomycetota</taxon>
        <taxon>Actinomycetes</taxon>
        <taxon>Mycobacteriales</taxon>
        <taxon>Nocardiaceae</taxon>
        <taxon>Rhodococcus</taxon>
        <taxon>Rhodococcus erythropolis group</taxon>
    </lineage>
</organism>
<evidence type="ECO:0000313" key="3">
    <source>
        <dbReference type="EMBL" id="MBH5146368.1"/>
    </source>
</evidence>
<dbReference type="RefSeq" id="WP_182263398.1">
    <property type="nucleotide sequence ID" value="NZ_JAECSB010000086.1"/>
</dbReference>
<sequence length="88" mass="9491">MSFLRRASRVAVASSIHGNVQRRQRTRWAQQDQTSTASATPNTPATVADSAAPTPDILDQLAKLGELKNAGILTDAEFDTQKARLLAD</sequence>
<protein>
    <submittedName>
        <fullName evidence="3">SHOCT domain-containing protein</fullName>
    </submittedName>
</protein>
<keyword evidence="4" id="KW-1185">Reference proteome</keyword>
<feature type="domain" description="SHOCT" evidence="2">
    <location>
        <begin position="59"/>
        <end position="86"/>
    </location>
</feature>
<name>A0A8I1A1G3_RHOER</name>
<evidence type="ECO:0000259" key="2">
    <source>
        <dbReference type="Pfam" id="PF09851"/>
    </source>
</evidence>
<accession>A0A8I1A1G3</accession>
<comment type="caution">
    <text evidence="3">The sequence shown here is derived from an EMBL/GenBank/DDBJ whole genome shotgun (WGS) entry which is preliminary data.</text>
</comment>
<dbReference type="InterPro" id="IPR018649">
    <property type="entry name" value="SHOCT"/>
</dbReference>
<proteinExistence type="predicted"/>
<feature type="region of interest" description="Disordered" evidence="1">
    <location>
        <begin position="14"/>
        <end position="53"/>
    </location>
</feature>
<dbReference type="Proteomes" id="UP000627573">
    <property type="component" value="Unassembled WGS sequence"/>
</dbReference>
<gene>
    <name evidence="3" type="ORF">I3517_27570</name>
</gene>
<dbReference type="Pfam" id="PF09851">
    <property type="entry name" value="SHOCT"/>
    <property type="match status" value="1"/>
</dbReference>
<reference evidence="3 4" key="1">
    <citation type="submission" date="2020-12" db="EMBL/GenBank/DDBJ databases">
        <title>Draft genome sequence of furan degrading bacterial strain FUR100.</title>
        <authorList>
            <person name="Woiski C."/>
        </authorList>
    </citation>
    <scope>NUCLEOTIDE SEQUENCE [LARGE SCALE GENOMIC DNA]</scope>
    <source>
        <strain evidence="3 4">FUR100</strain>
    </source>
</reference>
<evidence type="ECO:0000313" key="4">
    <source>
        <dbReference type="Proteomes" id="UP000627573"/>
    </source>
</evidence>
<feature type="compositionally biased region" description="Low complexity" evidence="1">
    <location>
        <begin position="34"/>
        <end position="48"/>
    </location>
</feature>